<keyword evidence="2" id="KW-0862">Zinc</keyword>
<evidence type="ECO:0000313" key="5">
    <source>
        <dbReference type="EMBL" id="HGQ36532.1"/>
    </source>
</evidence>
<protein>
    <submittedName>
        <fullName evidence="6">Adenine nucleotide alpha hydrolase family protein</fullName>
    </submittedName>
</protein>
<dbReference type="PIRSF" id="PIRSF004976">
    <property type="entry name" value="ATPase_YdaO"/>
    <property type="match status" value="1"/>
</dbReference>
<dbReference type="GO" id="GO:0046872">
    <property type="term" value="F:metal ion binding"/>
    <property type="evidence" value="ECO:0007669"/>
    <property type="project" value="UniProtKB-KW"/>
</dbReference>
<keyword evidence="1" id="KW-0808">Transferase</keyword>
<feature type="binding site" evidence="3">
    <location>
        <position position="177"/>
    </location>
    <ligand>
        <name>ATP</name>
        <dbReference type="ChEBI" id="CHEBI:30616"/>
    </ligand>
</feature>
<sequence length="334" mass="38376">MTLCDICKVNPASFFQRHTRKRLCRDCFELSILTRVKDQIERYSMLSLNDTVAIGISGGKDSYVLVYILAQILSPNKIIGITIDEGITGYSRSEIYRSVKALCSSLRIDCIYVSMKEALGYSVDDFMERYLDAIHNKNINLPISACTYCGIARRRILNIYARELGATKVATGHNLDDEVQTYVINILRGDIIRLIQLHPLSRTHSPKLIKRIKPMRSLYEYETSFYAYLLRYPFQEFECPYIETRPTLRVKVREMLNEVEKLNPGAQLNLLEFLDNLVEHIINIQKISLPLCKLCGEPTSPNREICKFCELIELVKHGQNFMIATNTDKKDGNA</sequence>
<keyword evidence="6" id="KW-0378">Hydrolase</keyword>
<feature type="binding site" evidence="2">
    <location>
        <position position="295"/>
    </location>
    <ligand>
        <name>Zn(2+)</name>
        <dbReference type="ChEBI" id="CHEBI:29105"/>
        <label>2</label>
    </ligand>
</feature>
<comment type="caution">
    <text evidence="6">The sequence shown here is derived from an EMBL/GenBank/DDBJ whole genome shotgun (WGS) entry which is preliminary data.</text>
</comment>
<dbReference type="GO" id="GO:0016787">
    <property type="term" value="F:hydrolase activity"/>
    <property type="evidence" value="ECO:0007669"/>
    <property type="project" value="UniProtKB-KW"/>
</dbReference>
<keyword evidence="2" id="KW-0479">Metal-binding</keyword>
<feature type="binding site" evidence="2">
    <location>
        <position position="309"/>
    </location>
    <ligand>
        <name>Zn(2+)</name>
        <dbReference type="ChEBI" id="CHEBI:29105"/>
        <label>2</label>
    </ligand>
</feature>
<dbReference type="PANTHER" id="PTHR11807:SF12">
    <property type="entry name" value="CYTOPLASMIC TRNA 2-THIOLATION PROTEIN 1"/>
    <property type="match status" value="1"/>
</dbReference>
<dbReference type="PANTHER" id="PTHR11807">
    <property type="entry name" value="ATPASES OF THE PP SUPERFAMILY-RELATED"/>
    <property type="match status" value="1"/>
</dbReference>
<feature type="binding site" evidence="3">
    <location>
        <position position="61"/>
    </location>
    <ligand>
        <name>ATP</name>
        <dbReference type="ChEBI" id="CHEBI:30616"/>
    </ligand>
</feature>
<feature type="binding site" evidence="2">
    <location>
        <position position="292"/>
    </location>
    <ligand>
        <name>Zn(2+)</name>
        <dbReference type="ChEBI" id="CHEBI:29105"/>
        <label>2</label>
    </ligand>
</feature>
<evidence type="ECO:0000256" key="1">
    <source>
        <dbReference type="ARBA" id="ARBA00022679"/>
    </source>
</evidence>
<feature type="binding site" evidence="2">
    <location>
        <position position="27"/>
    </location>
    <ligand>
        <name>Zn(2+)</name>
        <dbReference type="ChEBI" id="CHEBI:29105"/>
        <label>1</label>
    </ligand>
</feature>
<dbReference type="InterPro" id="IPR014729">
    <property type="entry name" value="Rossmann-like_a/b/a_fold"/>
</dbReference>
<keyword evidence="3" id="KW-0067">ATP-binding</keyword>
<feature type="binding site" evidence="2">
    <location>
        <position position="4"/>
    </location>
    <ligand>
        <name>Zn(2+)</name>
        <dbReference type="ChEBI" id="CHEBI:29105"/>
        <label>1</label>
    </ligand>
</feature>
<dbReference type="GO" id="GO:0002144">
    <property type="term" value="C:cytosolic tRNA wobble base thiouridylase complex"/>
    <property type="evidence" value="ECO:0007669"/>
    <property type="project" value="TreeGrafter"/>
</dbReference>
<dbReference type="EMBL" id="DTCK01000041">
    <property type="protein sequence ID" value="HGQ36532.1"/>
    <property type="molecule type" value="Genomic_DNA"/>
</dbReference>
<keyword evidence="3" id="KW-0547">Nucleotide-binding</keyword>
<evidence type="ECO:0000256" key="3">
    <source>
        <dbReference type="PIRSR" id="PIRSR004976-51"/>
    </source>
</evidence>
<feature type="binding site" evidence="2">
    <location>
        <position position="306"/>
    </location>
    <ligand>
        <name>Zn(2+)</name>
        <dbReference type="ChEBI" id="CHEBI:29105"/>
        <label>2</label>
    </ligand>
</feature>
<reference evidence="6" key="1">
    <citation type="journal article" date="2020" name="mSystems">
        <title>Genome- and Community-Level Interaction Insights into Carbon Utilization and Element Cycling Functions of Hydrothermarchaeota in Hydrothermal Sediment.</title>
        <authorList>
            <person name="Zhou Z."/>
            <person name="Liu Y."/>
            <person name="Xu W."/>
            <person name="Pan J."/>
            <person name="Luo Z.H."/>
            <person name="Li M."/>
        </authorList>
    </citation>
    <scope>NUCLEOTIDE SEQUENCE [LARGE SCALE GENOMIC DNA]</scope>
    <source>
        <strain evidence="6">SpSt-637</strain>
        <strain evidence="5">SpSt-667</strain>
    </source>
</reference>
<dbReference type="AlphaFoldDB" id="A0A7C4JJV8"/>
<feature type="binding site" evidence="2">
    <location>
        <position position="24"/>
    </location>
    <ligand>
        <name>Zn(2+)</name>
        <dbReference type="ChEBI" id="CHEBI:29105"/>
        <label>1</label>
    </ligand>
</feature>
<dbReference type="SUPFAM" id="SSF52402">
    <property type="entry name" value="Adenine nucleotide alpha hydrolases-like"/>
    <property type="match status" value="1"/>
</dbReference>
<accession>A0A7C4JJV8</accession>
<dbReference type="GO" id="GO:0002143">
    <property type="term" value="P:tRNA wobble position uridine thiolation"/>
    <property type="evidence" value="ECO:0007669"/>
    <property type="project" value="TreeGrafter"/>
</dbReference>
<feature type="binding site" evidence="3">
    <location>
        <position position="172"/>
    </location>
    <ligand>
        <name>ATP</name>
        <dbReference type="ChEBI" id="CHEBI:30616"/>
    </ligand>
</feature>
<evidence type="ECO:0000256" key="2">
    <source>
        <dbReference type="PIRSR" id="PIRSR004976-50"/>
    </source>
</evidence>
<dbReference type="GO" id="GO:0000049">
    <property type="term" value="F:tRNA binding"/>
    <property type="evidence" value="ECO:0007669"/>
    <property type="project" value="TreeGrafter"/>
</dbReference>
<dbReference type="Gene3D" id="3.40.50.620">
    <property type="entry name" value="HUPs"/>
    <property type="match status" value="1"/>
</dbReference>
<dbReference type="GO" id="GO:0016740">
    <property type="term" value="F:transferase activity"/>
    <property type="evidence" value="ECO:0007669"/>
    <property type="project" value="UniProtKB-KW"/>
</dbReference>
<feature type="binding site" evidence="3">
    <location>
        <position position="83"/>
    </location>
    <ligand>
        <name>ATP</name>
        <dbReference type="ChEBI" id="CHEBI:30616"/>
    </ligand>
</feature>
<proteinExistence type="predicted"/>
<organism evidence="6">
    <name type="scientific">Ignisphaera aggregans</name>
    <dbReference type="NCBI Taxonomy" id="334771"/>
    <lineage>
        <taxon>Archaea</taxon>
        <taxon>Thermoproteota</taxon>
        <taxon>Thermoprotei</taxon>
        <taxon>Desulfurococcales</taxon>
        <taxon>Desulfurococcaceae</taxon>
        <taxon>Ignisphaera</taxon>
    </lineage>
</organism>
<name>A0A7C4JJV8_9CREN</name>
<dbReference type="EMBL" id="DTBD01000050">
    <property type="protein sequence ID" value="HGQ64738.1"/>
    <property type="molecule type" value="Genomic_DNA"/>
</dbReference>
<dbReference type="GO" id="GO:0005524">
    <property type="term" value="F:ATP binding"/>
    <property type="evidence" value="ECO:0007669"/>
    <property type="project" value="UniProtKB-KW"/>
</dbReference>
<dbReference type="Pfam" id="PF01171">
    <property type="entry name" value="ATP_bind_3"/>
    <property type="match status" value="1"/>
</dbReference>
<feature type="domain" description="tRNA(Ile)-lysidine/2-thiocytidine synthase N-terminal" evidence="4">
    <location>
        <begin position="52"/>
        <end position="195"/>
    </location>
</feature>
<feature type="binding site" evidence="2">
    <location>
        <position position="7"/>
    </location>
    <ligand>
        <name>Zn(2+)</name>
        <dbReference type="ChEBI" id="CHEBI:29105"/>
        <label>1</label>
    </ligand>
</feature>
<feature type="binding site" evidence="3">
    <location>
        <begin position="55"/>
        <end position="57"/>
    </location>
    <ligand>
        <name>ATP</name>
        <dbReference type="ChEBI" id="CHEBI:30616"/>
    </ligand>
</feature>
<dbReference type="InterPro" id="IPR011063">
    <property type="entry name" value="TilS/TtcA_N"/>
</dbReference>
<gene>
    <name evidence="6" type="ORF">ENU08_05780</name>
    <name evidence="5" type="ORF">ENU41_07685</name>
</gene>
<evidence type="ECO:0000259" key="4">
    <source>
        <dbReference type="Pfam" id="PF01171"/>
    </source>
</evidence>
<evidence type="ECO:0000313" key="6">
    <source>
        <dbReference type="EMBL" id="HGQ64738.1"/>
    </source>
</evidence>
<dbReference type="InterPro" id="IPR035107">
    <property type="entry name" value="tRNA_thiolation_TtcA_Ctu1"/>
</dbReference>